<comment type="caution">
    <text evidence="1">The sequence shown here is derived from an EMBL/GenBank/DDBJ whole genome shotgun (WGS) entry which is preliminary data.</text>
</comment>
<accession>A0ABT3ND17</accession>
<dbReference type="Proteomes" id="UP001209681">
    <property type="component" value="Unassembled WGS sequence"/>
</dbReference>
<dbReference type="RefSeq" id="WP_265426308.1">
    <property type="nucleotide sequence ID" value="NZ_JAPFPW010000035.1"/>
</dbReference>
<proteinExistence type="predicted"/>
<evidence type="ECO:0000313" key="2">
    <source>
        <dbReference type="Proteomes" id="UP001209681"/>
    </source>
</evidence>
<keyword evidence="2" id="KW-1185">Reference proteome</keyword>
<gene>
    <name evidence="1" type="ORF">OOT00_15360</name>
</gene>
<reference evidence="1 2" key="1">
    <citation type="submission" date="2022-11" db="EMBL/GenBank/DDBJ databases">
        <title>Desulfobotulus tamanensis H1 sp. nov. - anaerobic, alkaliphilic, sulphate reducing bacterium isolated from terrestrial mud volcano.</title>
        <authorList>
            <person name="Frolova A."/>
            <person name="Merkel A.Y."/>
            <person name="Slobodkin A.I."/>
        </authorList>
    </citation>
    <scope>NUCLEOTIDE SEQUENCE [LARGE SCALE GENOMIC DNA]</scope>
    <source>
        <strain evidence="1 2">H1</strain>
    </source>
</reference>
<organism evidence="1 2">
    <name type="scientific">Desulfobotulus pelophilus</name>
    <dbReference type="NCBI Taxonomy" id="2823377"/>
    <lineage>
        <taxon>Bacteria</taxon>
        <taxon>Pseudomonadati</taxon>
        <taxon>Thermodesulfobacteriota</taxon>
        <taxon>Desulfobacteria</taxon>
        <taxon>Desulfobacterales</taxon>
        <taxon>Desulfobacteraceae</taxon>
        <taxon>Desulfobotulus</taxon>
    </lineage>
</organism>
<dbReference type="EMBL" id="JAPFPW010000035">
    <property type="protein sequence ID" value="MCW7755361.1"/>
    <property type="molecule type" value="Genomic_DNA"/>
</dbReference>
<evidence type="ECO:0000313" key="1">
    <source>
        <dbReference type="EMBL" id="MCW7755361.1"/>
    </source>
</evidence>
<feature type="non-terminal residue" evidence="1">
    <location>
        <position position="1"/>
    </location>
</feature>
<protein>
    <submittedName>
        <fullName evidence="1">Uncharacterized protein</fullName>
    </submittedName>
</protein>
<name>A0ABT3ND17_9BACT</name>
<sequence length="96" mass="10541">QSACEAVRAFEMGAYGKTLDKGKIFGEDVPVEVKGDSVDSTETKDGSGKSFTPRFRLIFMGSKIPDFENSEKENELFLKKLESMRWTVPLGGGSKA</sequence>